<proteinExistence type="predicted"/>
<dbReference type="EMBL" id="VSRR010000710">
    <property type="protein sequence ID" value="MPC18785.1"/>
    <property type="molecule type" value="Genomic_DNA"/>
</dbReference>
<comment type="caution">
    <text evidence="1">The sequence shown here is derived from an EMBL/GenBank/DDBJ whole genome shotgun (WGS) entry which is preliminary data.</text>
</comment>
<accession>A0A5B7DCK7</accession>
<keyword evidence="2" id="KW-1185">Reference proteome</keyword>
<organism evidence="1 2">
    <name type="scientific">Portunus trituberculatus</name>
    <name type="common">Swimming crab</name>
    <name type="synonym">Neptunus trituberculatus</name>
    <dbReference type="NCBI Taxonomy" id="210409"/>
    <lineage>
        <taxon>Eukaryota</taxon>
        <taxon>Metazoa</taxon>
        <taxon>Ecdysozoa</taxon>
        <taxon>Arthropoda</taxon>
        <taxon>Crustacea</taxon>
        <taxon>Multicrustacea</taxon>
        <taxon>Malacostraca</taxon>
        <taxon>Eumalacostraca</taxon>
        <taxon>Eucarida</taxon>
        <taxon>Decapoda</taxon>
        <taxon>Pleocyemata</taxon>
        <taxon>Brachyura</taxon>
        <taxon>Eubrachyura</taxon>
        <taxon>Portunoidea</taxon>
        <taxon>Portunidae</taxon>
        <taxon>Portuninae</taxon>
        <taxon>Portunus</taxon>
    </lineage>
</organism>
<sequence>MGIWSRHSSSARSHATHMGCCKRPFNHYFVSIYQPHTSLSMSCALTLPNNLRRICLTPRRGCVLSQVPHRARPPRRDGGQADLTRSLSLHECAAVLGALMASSCPWDYHTSIVTQFIDTRAHGLDSTIYAVFEPSTAKE</sequence>
<evidence type="ECO:0000313" key="1">
    <source>
        <dbReference type="EMBL" id="MPC18785.1"/>
    </source>
</evidence>
<reference evidence="1 2" key="1">
    <citation type="submission" date="2019-05" db="EMBL/GenBank/DDBJ databases">
        <title>Another draft genome of Portunus trituberculatus and its Hox gene families provides insights of decapod evolution.</title>
        <authorList>
            <person name="Jeong J.-H."/>
            <person name="Song I."/>
            <person name="Kim S."/>
            <person name="Choi T."/>
            <person name="Kim D."/>
            <person name="Ryu S."/>
            <person name="Kim W."/>
        </authorList>
    </citation>
    <scope>NUCLEOTIDE SEQUENCE [LARGE SCALE GENOMIC DNA]</scope>
    <source>
        <tissue evidence="1">Muscle</tissue>
    </source>
</reference>
<dbReference type="Proteomes" id="UP000324222">
    <property type="component" value="Unassembled WGS sequence"/>
</dbReference>
<protein>
    <submittedName>
        <fullName evidence="1">Uncharacterized protein</fullName>
    </submittedName>
</protein>
<gene>
    <name evidence="1" type="ORF">E2C01_011677</name>
</gene>
<evidence type="ECO:0000313" key="2">
    <source>
        <dbReference type="Proteomes" id="UP000324222"/>
    </source>
</evidence>
<name>A0A5B7DCK7_PORTR</name>
<dbReference type="AlphaFoldDB" id="A0A5B7DCK7"/>